<dbReference type="PANTHER" id="PTHR43782">
    <property type="entry name" value="ARGINASE"/>
    <property type="match status" value="1"/>
</dbReference>
<name>A0ABN2CE26_9ACTN</name>
<comment type="similarity">
    <text evidence="4">Belongs to the arginase family.</text>
</comment>
<dbReference type="InterPro" id="IPR006035">
    <property type="entry name" value="Ureohydrolase"/>
</dbReference>
<keyword evidence="6" id="KW-1185">Reference proteome</keyword>
<dbReference type="PANTHER" id="PTHR43782:SF3">
    <property type="entry name" value="ARGINASE"/>
    <property type="match status" value="1"/>
</dbReference>
<evidence type="ECO:0000256" key="1">
    <source>
        <dbReference type="ARBA" id="ARBA00022723"/>
    </source>
</evidence>
<keyword evidence="1" id="KW-0479">Metal-binding</keyword>
<organism evidence="5 6">
    <name type="scientific">Kribbella hippodromi</name>
    <dbReference type="NCBI Taxonomy" id="434347"/>
    <lineage>
        <taxon>Bacteria</taxon>
        <taxon>Bacillati</taxon>
        <taxon>Actinomycetota</taxon>
        <taxon>Actinomycetes</taxon>
        <taxon>Propionibacteriales</taxon>
        <taxon>Kribbellaceae</taxon>
        <taxon>Kribbella</taxon>
    </lineage>
</organism>
<accession>A0ABN2CE26</accession>
<dbReference type="Pfam" id="PF00491">
    <property type="entry name" value="Arginase"/>
    <property type="match status" value="1"/>
</dbReference>
<evidence type="ECO:0000256" key="3">
    <source>
        <dbReference type="ARBA" id="ARBA00023211"/>
    </source>
</evidence>
<dbReference type="InterPro" id="IPR023696">
    <property type="entry name" value="Ureohydrolase_dom_sf"/>
</dbReference>
<dbReference type="PROSITE" id="PS51409">
    <property type="entry name" value="ARGINASE_2"/>
    <property type="match status" value="1"/>
</dbReference>
<sequence>MARTRVVVDGPSNLGLRPPVEGTVPGCYKLAGAVRDLGFVGRIGAEDGGYVTPPRYDRGGWKPGDGVFNAGAIATYTTRLADRIERFVEQGQFVVVLGGECSNLLAPAVALKRRGRYGAVYLDGHSDFRTVDNSPYVGAAGGEALALVTGRGQADLTDLEGLRPYVRDSDAVLLGIRADDDYAEEVRGVGIPVWTAAQVAADPEAAARGTLEHLSGGGTAETGSTEQGGLDGYWVHLDVDILDAALMPAVDSPDPGGIDHEQLRALLRPLLQAPGCMGIDIGIFDPDLDPDGKYAVELTDTLVAALS</sequence>
<evidence type="ECO:0000313" key="5">
    <source>
        <dbReference type="EMBL" id="GAA1557060.1"/>
    </source>
</evidence>
<comment type="caution">
    <text evidence="5">The sequence shown here is derived from an EMBL/GenBank/DDBJ whole genome shotgun (WGS) entry which is preliminary data.</text>
</comment>
<dbReference type="SUPFAM" id="SSF52768">
    <property type="entry name" value="Arginase/deacetylase"/>
    <property type="match status" value="1"/>
</dbReference>
<dbReference type="Gene3D" id="3.40.800.10">
    <property type="entry name" value="Ureohydrolase domain"/>
    <property type="match status" value="1"/>
</dbReference>
<reference evidence="5 6" key="1">
    <citation type="journal article" date="2019" name="Int. J. Syst. Evol. Microbiol.">
        <title>The Global Catalogue of Microorganisms (GCM) 10K type strain sequencing project: providing services to taxonomists for standard genome sequencing and annotation.</title>
        <authorList>
            <consortium name="The Broad Institute Genomics Platform"/>
            <consortium name="The Broad Institute Genome Sequencing Center for Infectious Disease"/>
            <person name="Wu L."/>
            <person name="Ma J."/>
        </authorList>
    </citation>
    <scope>NUCLEOTIDE SEQUENCE [LARGE SCALE GENOMIC DNA]</scope>
    <source>
        <strain evidence="5 6">JCM 15572</strain>
    </source>
</reference>
<keyword evidence="3" id="KW-0464">Manganese</keyword>
<protein>
    <submittedName>
        <fullName evidence="5">Arginase family protein</fullName>
    </submittedName>
</protein>
<dbReference type="RefSeq" id="WP_344232362.1">
    <property type="nucleotide sequence ID" value="NZ_BAAAPH010000003.1"/>
</dbReference>
<evidence type="ECO:0000256" key="4">
    <source>
        <dbReference type="PROSITE-ProRule" id="PRU00742"/>
    </source>
</evidence>
<dbReference type="CDD" id="cd09999">
    <property type="entry name" value="Arginase-like_1"/>
    <property type="match status" value="1"/>
</dbReference>
<evidence type="ECO:0000256" key="2">
    <source>
        <dbReference type="ARBA" id="ARBA00022801"/>
    </source>
</evidence>
<proteinExistence type="inferred from homology"/>
<dbReference type="EMBL" id="BAAAPH010000003">
    <property type="protein sequence ID" value="GAA1557060.1"/>
    <property type="molecule type" value="Genomic_DNA"/>
</dbReference>
<gene>
    <name evidence="5" type="ORF">GCM10009804_12380</name>
</gene>
<evidence type="ECO:0000313" key="6">
    <source>
        <dbReference type="Proteomes" id="UP001501705"/>
    </source>
</evidence>
<keyword evidence="2" id="KW-0378">Hydrolase</keyword>
<dbReference type="Proteomes" id="UP001501705">
    <property type="component" value="Unassembled WGS sequence"/>
</dbReference>